<dbReference type="Proteomes" id="UP001491310">
    <property type="component" value="Unassembled WGS sequence"/>
</dbReference>
<reference evidence="4 5" key="1">
    <citation type="journal article" date="2024" name="Nat. Commun.">
        <title>Phylogenomics reveals the evolutionary origins of lichenization in chlorophyte algae.</title>
        <authorList>
            <person name="Puginier C."/>
            <person name="Libourel C."/>
            <person name="Otte J."/>
            <person name="Skaloud P."/>
            <person name="Haon M."/>
            <person name="Grisel S."/>
            <person name="Petersen M."/>
            <person name="Berrin J.G."/>
            <person name="Delaux P.M."/>
            <person name="Dal Grande F."/>
            <person name="Keller J."/>
        </authorList>
    </citation>
    <scope>NUCLEOTIDE SEQUENCE [LARGE SCALE GENOMIC DNA]</scope>
    <source>
        <strain evidence="4 5">SAG 216-7</strain>
    </source>
</reference>
<dbReference type="Pfam" id="PF00069">
    <property type="entry name" value="Pkinase"/>
    <property type="match status" value="1"/>
</dbReference>
<accession>A0ABR2YHF2</accession>
<proteinExistence type="predicted"/>
<keyword evidence="2" id="KW-0067">ATP-binding</keyword>
<keyword evidence="5" id="KW-1185">Reference proteome</keyword>
<dbReference type="InterPro" id="IPR000719">
    <property type="entry name" value="Prot_kinase_dom"/>
</dbReference>
<dbReference type="Gene3D" id="1.10.510.10">
    <property type="entry name" value="Transferase(Phosphotransferase) domain 1"/>
    <property type="match status" value="1"/>
</dbReference>
<evidence type="ECO:0000256" key="2">
    <source>
        <dbReference type="ARBA" id="ARBA00022840"/>
    </source>
</evidence>
<feature type="domain" description="Protein kinase" evidence="3">
    <location>
        <begin position="15"/>
        <end position="275"/>
    </location>
</feature>
<evidence type="ECO:0000256" key="1">
    <source>
        <dbReference type="ARBA" id="ARBA00022741"/>
    </source>
</evidence>
<protein>
    <recommendedName>
        <fullName evidence="3">Protein kinase domain-containing protein</fullName>
    </recommendedName>
</protein>
<keyword evidence="1" id="KW-0547">Nucleotide-binding</keyword>
<name>A0ABR2YHF2_9CHLO</name>
<comment type="caution">
    <text evidence="4">The sequence shown here is derived from an EMBL/GenBank/DDBJ whole genome shotgun (WGS) entry which is preliminary data.</text>
</comment>
<dbReference type="PROSITE" id="PS50011">
    <property type="entry name" value="PROTEIN_KINASE_DOM"/>
    <property type="match status" value="1"/>
</dbReference>
<evidence type="ECO:0000259" key="3">
    <source>
        <dbReference type="PROSITE" id="PS50011"/>
    </source>
</evidence>
<dbReference type="EMBL" id="JALJOT010000011">
    <property type="protein sequence ID" value="KAK9905505.1"/>
    <property type="molecule type" value="Genomic_DNA"/>
</dbReference>
<sequence length="341" mass="38346">MTFFGGETTSTSSSYQLLHEEEAGAFGHINVCQDVATNAIVAVKYLKRGPSNISDIVLQEVVQHRNLYHPNIMLFRKVILTETALGIVVEHAAGGNLQDYVRDSSPLQEVDARYLFQQIVVALIYLETKGVGNHGLKIENVMLDKSTPPKVKMTDVGYWKCTLDTLPKSRIGSFGYVAPEVLLNKKDVDTRKADCWSVGVILYQLLYGEHPFERPSDQEEGSVKRTLHRIVQVEYRLPAHASAVSPEALDLLQHVLVEDPVKRYSLQDMQMHPWFRKGLPSSLIKINEECLAMQEADYFVSQPSEEMVEVIKHAMLPLDNDSFDGGFGSEDYDDIDDLMDA</sequence>
<evidence type="ECO:0000313" key="5">
    <source>
        <dbReference type="Proteomes" id="UP001491310"/>
    </source>
</evidence>
<dbReference type="InterPro" id="IPR011009">
    <property type="entry name" value="Kinase-like_dom_sf"/>
</dbReference>
<gene>
    <name evidence="4" type="ORF">WJX75_001103</name>
</gene>
<organism evidence="4 5">
    <name type="scientific">Coccomyxa subellipsoidea</name>
    <dbReference type="NCBI Taxonomy" id="248742"/>
    <lineage>
        <taxon>Eukaryota</taxon>
        <taxon>Viridiplantae</taxon>
        <taxon>Chlorophyta</taxon>
        <taxon>core chlorophytes</taxon>
        <taxon>Trebouxiophyceae</taxon>
        <taxon>Trebouxiophyceae incertae sedis</taxon>
        <taxon>Coccomyxaceae</taxon>
        <taxon>Coccomyxa</taxon>
    </lineage>
</organism>
<dbReference type="SUPFAM" id="SSF56112">
    <property type="entry name" value="Protein kinase-like (PK-like)"/>
    <property type="match status" value="1"/>
</dbReference>
<evidence type="ECO:0000313" key="4">
    <source>
        <dbReference type="EMBL" id="KAK9905505.1"/>
    </source>
</evidence>
<dbReference type="PANTHER" id="PTHR24346:SF92">
    <property type="entry name" value="SNF1-RELATED PROTEIN KINASE 2.6"/>
    <property type="match status" value="1"/>
</dbReference>
<dbReference type="PANTHER" id="PTHR24346">
    <property type="entry name" value="MAP/MICROTUBULE AFFINITY-REGULATING KINASE"/>
    <property type="match status" value="1"/>
</dbReference>